<organism evidence="1 2">
    <name type="scientific">Theobroma cacao</name>
    <name type="common">Cacao</name>
    <name type="synonym">Cocoa</name>
    <dbReference type="NCBI Taxonomy" id="3641"/>
    <lineage>
        <taxon>Eukaryota</taxon>
        <taxon>Viridiplantae</taxon>
        <taxon>Streptophyta</taxon>
        <taxon>Embryophyta</taxon>
        <taxon>Tracheophyta</taxon>
        <taxon>Spermatophyta</taxon>
        <taxon>Magnoliopsida</taxon>
        <taxon>eudicotyledons</taxon>
        <taxon>Gunneridae</taxon>
        <taxon>Pentapetalae</taxon>
        <taxon>rosids</taxon>
        <taxon>malvids</taxon>
        <taxon>Malvales</taxon>
        <taxon>Malvaceae</taxon>
        <taxon>Byttnerioideae</taxon>
        <taxon>Theobroma</taxon>
    </lineage>
</organism>
<dbReference type="Gramene" id="EOY09374">
    <property type="protein sequence ID" value="EOY09374"/>
    <property type="gene ID" value="TCM_024808"/>
</dbReference>
<dbReference type="AlphaFoldDB" id="A0A061F4B0"/>
<reference evidence="1 2" key="1">
    <citation type="journal article" date="2013" name="Genome Biol.">
        <title>The genome sequence of the most widely cultivated cacao type and its use to identify candidate genes regulating pod color.</title>
        <authorList>
            <person name="Motamayor J.C."/>
            <person name="Mockaitis K."/>
            <person name="Schmutz J."/>
            <person name="Haiminen N."/>
            <person name="Iii D.L."/>
            <person name="Cornejo O."/>
            <person name="Findley S.D."/>
            <person name="Zheng P."/>
            <person name="Utro F."/>
            <person name="Royaert S."/>
            <person name="Saski C."/>
            <person name="Jenkins J."/>
            <person name="Podicheti R."/>
            <person name="Zhao M."/>
            <person name="Scheffler B.E."/>
            <person name="Stack J.C."/>
            <person name="Feltus F.A."/>
            <person name="Mustiga G.M."/>
            <person name="Amores F."/>
            <person name="Phillips W."/>
            <person name="Marelli J.P."/>
            <person name="May G.D."/>
            <person name="Shapiro H."/>
            <person name="Ma J."/>
            <person name="Bustamante C.D."/>
            <person name="Schnell R.J."/>
            <person name="Main D."/>
            <person name="Gilbert D."/>
            <person name="Parida L."/>
            <person name="Kuhn D.N."/>
        </authorList>
    </citation>
    <scope>NUCLEOTIDE SEQUENCE [LARGE SCALE GENOMIC DNA]</scope>
    <source>
        <strain evidence="2">cv. Matina 1-6</strain>
    </source>
</reference>
<evidence type="ECO:0000313" key="1">
    <source>
        <dbReference type="EMBL" id="EOY09374.1"/>
    </source>
</evidence>
<dbReference type="HOGENOM" id="CLU_2201832_0_0_1"/>
<proteinExistence type="predicted"/>
<keyword evidence="2" id="KW-1185">Reference proteome</keyword>
<dbReference type="EMBL" id="CM001883">
    <property type="protein sequence ID" value="EOY09374.1"/>
    <property type="molecule type" value="Genomic_DNA"/>
</dbReference>
<dbReference type="InParanoid" id="A0A061F4B0"/>
<accession>A0A061F4B0</accession>
<evidence type="ECO:0000313" key="2">
    <source>
        <dbReference type="Proteomes" id="UP000026915"/>
    </source>
</evidence>
<gene>
    <name evidence="1" type="ORF">TCM_024808</name>
</gene>
<dbReference type="Proteomes" id="UP000026915">
    <property type="component" value="Chromosome 5"/>
</dbReference>
<sequence length="108" mass="12375">MLGMATVPSLQERPNHFQVRVLTLFIYLSRITRKGSFFKKKQRLGSELPNLSMLPLAASKALPMETVMGERASQPLLQSDMMLNVLMRIDRKLTNQAENMVKIEEKLQ</sequence>
<protein>
    <submittedName>
        <fullName evidence="1">Uncharacterized protein</fullName>
    </submittedName>
</protein>
<name>A0A061F4B0_THECC</name>